<organism evidence="2 3">
    <name type="scientific">Trichinella patagoniensis</name>
    <dbReference type="NCBI Taxonomy" id="990121"/>
    <lineage>
        <taxon>Eukaryota</taxon>
        <taxon>Metazoa</taxon>
        <taxon>Ecdysozoa</taxon>
        <taxon>Nematoda</taxon>
        <taxon>Enoplea</taxon>
        <taxon>Dorylaimia</taxon>
        <taxon>Trichinellida</taxon>
        <taxon>Trichinellidae</taxon>
        <taxon>Trichinella</taxon>
    </lineage>
</organism>
<comment type="caution">
    <text evidence="2">The sequence shown here is derived from an EMBL/GenBank/DDBJ whole genome shotgun (WGS) entry which is preliminary data.</text>
</comment>
<reference evidence="2 3" key="1">
    <citation type="submission" date="2015-01" db="EMBL/GenBank/DDBJ databases">
        <title>Evolution of Trichinella species and genotypes.</title>
        <authorList>
            <person name="Korhonen P.K."/>
            <person name="Edoardo P."/>
            <person name="Giuseppe L.R."/>
            <person name="Gasser R.B."/>
        </authorList>
    </citation>
    <scope>NUCLEOTIDE SEQUENCE [LARGE SCALE GENOMIC DNA]</scope>
    <source>
        <strain evidence="2">ISS2496</strain>
    </source>
</reference>
<protein>
    <submittedName>
        <fullName evidence="2">Uncharacterized protein</fullName>
    </submittedName>
</protein>
<name>A0A0V1A1X3_9BILA</name>
<gene>
    <name evidence="2" type="ORF">T12_16750</name>
</gene>
<evidence type="ECO:0000313" key="3">
    <source>
        <dbReference type="Proteomes" id="UP000054783"/>
    </source>
</evidence>
<evidence type="ECO:0000313" key="2">
    <source>
        <dbReference type="EMBL" id="KRY18580.1"/>
    </source>
</evidence>
<evidence type="ECO:0000256" key="1">
    <source>
        <dbReference type="SAM" id="MobiDB-lite"/>
    </source>
</evidence>
<accession>A0A0V1A1X3</accession>
<dbReference type="Proteomes" id="UP000054783">
    <property type="component" value="Unassembled WGS sequence"/>
</dbReference>
<proteinExistence type="predicted"/>
<feature type="region of interest" description="Disordered" evidence="1">
    <location>
        <begin position="28"/>
        <end position="62"/>
    </location>
</feature>
<sequence length="62" mass="7057">MVKQKVLWNCKTKHESVKSNLMAKRTELKRGTKSATRDHIDSNVLKPQKSSHASSIACKYKT</sequence>
<feature type="compositionally biased region" description="Basic and acidic residues" evidence="1">
    <location>
        <begin position="28"/>
        <end position="41"/>
    </location>
</feature>
<dbReference type="EMBL" id="JYDQ01000045">
    <property type="protein sequence ID" value="KRY18580.1"/>
    <property type="molecule type" value="Genomic_DNA"/>
</dbReference>
<dbReference type="AlphaFoldDB" id="A0A0V1A1X3"/>
<keyword evidence="3" id="KW-1185">Reference proteome</keyword>